<gene>
    <name evidence="1" type="ORF">V1I91_17310</name>
</gene>
<protein>
    <submittedName>
        <fullName evidence="1">Uncharacterized protein</fullName>
    </submittedName>
</protein>
<evidence type="ECO:0000313" key="2">
    <source>
        <dbReference type="Proteomes" id="UP001356308"/>
    </source>
</evidence>
<dbReference type="RefSeq" id="WP_272652522.1">
    <property type="nucleotide sequence ID" value="NZ_JAZDDG010000008.1"/>
</dbReference>
<organism evidence="1 2">
    <name type="scientific">Maribacter cobaltidurans</name>
    <dbReference type="NCBI Taxonomy" id="1178778"/>
    <lineage>
        <taxon>Bacteria</taxon>
        <taxon>Pseudomonadati</taxon>
        <taxon>Bacteroidota</taxon>
        <taxon>Flavobacteriia</taxon>
        <taxon>Flavobacteriales</taxon>
        <taxon>Flavobacteriaceae</taxon>
        <taxon>Maribacter</taxon>
    </lineage>
</organism>
<reference evidence="1 2" key="1">
    <citation type="submission" date="2024-01" db="EMBL/GenBank/DDBJ databases">
        <title>Maribacter spp. originated from different algae showed divergent polysaccharides utilization ability.</title>
        <authorList>
            <person name="Wang H."/>
            <person name="Wu Y."/>
        </authorList>
    </citation>
    <scope>NUCLEOTIDE SEQUENCE [LARGE SCALE GENOMIC DNA]</scope>
    <source>
        <strain evidence="1 2">PR1</strain>
    </source>
</reference>
<proteinExistence type="predicted"/>
<evidence type="ECO:0000313" key="1">
    <source>
        <dbReference type="EMBL" id="MEE1977841.1"/>
    </source>
</evidence>
<keyword evidence="2" id="KW-1185">Reference proteome</keyword>
<accession>A0ABU7IXY2</accession>
<sequence length="66" mass="7553">MKNYKRSVCSTCSYVSFCSLTTDKSNISSCSEYLHRLDEEYPQITKVPIEILRSSDGENNKNLVLI</sequence>
<comment type="caution">
    <text evidence="1">The sequence shown here is derived from an EMBL/GenBank/DDBJ whole genome shotgun (WGS) entry which is preliminary data.</text>
</comment>
<name>A0ABU7IXY2_9FLAO</name>
<dbReference type="EMBL" id="JAZDDG010000008">
    <property type="protein sequence ID" value="MEE1977841.1"/>
    <property type="molecule type" value="Genomic_DNA"/>
</dbReference>
<dbReference type="Proteomes" id="UP001356308">
    <property type="component" value="Unassembled WGS sequence"/>
</dbReference>